<feature type="domain" description="S1 motif" evidence="17">
    <location>
        <begin position="38"/>
        <end position="157"/>
    </location>
</feature>
<dbReference type="InterPro" id="IPR019307">
    <property type="entry name" value="RNA-bd_AU-1/RNase_E/G"/>
</dbReference>
<keyword evidence="13 15" id="KW-0694">RNA-binding</keyword>
<keyword evidence="6 15" id="KW-0819">tRNA processing</keyword>
<dbReference type="InterPro" id="IPR028878">
    <property type="entry name" value="RNase_E"/>
</dbReference>
<keyword evidence="10 15" id="KW-0255">Endonuclease</keyword>
<keyword evidence="2 15" id="KW-1003">Cell membrane</keyword>
<evidence type="ECO:0000256" key="12">
    <source>
        <dbReference type="ARBA" id="ARBA00022842"/>
    </source>
</evidence>
<comment type="similarity">
    <text evidence="15">Belongs to the RNase E/G family. RNase E subfamily.</text>
</comment>
<dbReference type="SMART" id="SM00316">
    <property type="entry name" value="S1"/>
    <property type="match status" value="1"/>
</dbReference>
<dbReference type="Pfam" id="PF10150">
    <property type="entry name" value="RNase_E_G"/>
    <property type="match status" value="1"/>
</dbReference>
<feature type="region of interest" description="Disordered" evidence="16">
    <location>
        <begin position="91"/>
        <end position="120"/>
    </location>
</feature>
<dbReference type="InterPro" id="IPR048583">
    <property type="entry name" value="RNase_E_G_thioredoxin-like"/>
</dbReference>
<dbReference type="Pfam" id="PF20833">
    <property type="entry name" value="RNase_E_G_Thio"/>
    <property type="match status" value="1"/>
</dbReference>
<feature type="region of interest" description="Required for zinc-mediated homotetramerization and catalytic activity" evidence="15">
    <location>
        <begin position="442"/>
        <end position="445"/>
    </location>
</feature>
<dbReference type="HAMAP" id="MF_00970">
    <property type="entry name" value="RNase_E"/>
    <property type="match status" value="1"/>
</dbReference>
<keyword evidence="12 15" id="KW-0460">Magnesium</keyword>
<gene>
    <name evidence="15" type="primary">rne</name>
    <name evidence="18" type="ORF">ACFOOR_14825</name>
</gene>
<dbReference type="InterPro" id="IPR012340">
    <property type="entry name" value="NA-bd_OB-fold"/>
</dbReference>
<keyword evidence="5 15" id="KW-0698">rRNA processing</keyword>
<feature type="compositionally biased region" description="Low complexity" evidence="16">
    <location>
        <begin position="726"/>
        <end position="752"/>
    </location>
</feature>
<comment type="subunit">
    <text evidence="15">Homotetramer formed by a dimer of dimers.</text>
</comment>
<feature type="binding site" evidence="15">
    <location>
        <position position="341"/>
    </location>
    <ligand>
        <name>Mg(2+)</name>
        <dbReference type="ChEBI" id="CHEBI:18420"/>
        <note>catalytic</note>
    </ligand>
</feature>
<evidence type="ECO:0000256" key="9">
    <source>
        <dbReference type="ARBA" id="ARBA00022730"/>
    </source>
</evidence>
<evidence type="ECO:0000256" key="5">
    <source>
        <dbReference type="ARBA" id="ARBA00022552"/>
    </source>
</evidence>
<comment type="caution">
    <text evidence="18">The sequence shown here is derived from an EMBL/GenBank/DDBJ whole genome shotgun (WGS) entry which is preliminary data.</text>
</comment>
<feature type="compositionally biased region" description="Acidic residues" evidence="16">
    <location>
        <begin position="101"/>
        <end position="113"/>
    </location>
</feature>
<comment type="catalytic activity">
    <reaction evidence="15">
        <text>Endonucleolytic cleavage of single-stranded RNA in A- and U-rich regions.</text>
        <dbReference type="EC" id="3.1.26.12"/>
    </reaction>
</comment>
<dbReference type="NCBIfam" id="TIGR00757">
    <property type="entry name" value="RNaseEG"/>
    <property type="match status" value="1"/>
</dbReference>
<dbReference type="InterPro" id="IPR004659">
    <property type="entry name" value="RNase_E/G"/>
</dbReference>
<keyword evidence="3 15" id="KW-0963">Cytoplasm</keyword>
<evidence type="ECO:0000256" key="11">
    <source>
        <dbReference type="ARBA" id="ARBA00022801"/>
    </source>
</evidence>
<comment type="cofactor">
    <cofactor evidence="15">
        <name>Zn(2+)</name>
        <dbReference type="ChEBI" id="CHEBI:29105"/>
    </cofactor>
    <text evidence="15">Binds 2 Zn(2+) ions per homotetramer.</text>
</comment>
<reference evidence="19" key="1">
    <citation type="journal article" date="2019" name="Int. J. Syst. Evol. Microbiol.">
        <title>The Global Catalogue of Microorganisms (GCM) 10K type strain sequencing project: providing services to taxonomists for standard genome sequencing and annotation.</title>
        <authorList>
            <consortium name="The Broad Institute Genomics Platform"/>
            <consortium name="The Broad Institute Genome Sequencing Center for Infectious Disease"/>
            <person name="Wu L."/>
            <person name="Ma J."/>
        </authorList>
    </citation>
    <scope>NUCLEOTIDE SEQUENCE [LARGE SCALE GENOMIC DNA]</scope>
    <source>
        <strain evidence="19">KCTC 52487</strain>
    </source>
</reference>
<feature type="compositionally biased region" description="Basic residues" evidence="16">
    <location>
        <begin position="643"/>
        <end position="660"/>
    </location>
</feature>
<keyword evidence="15" id="KW-0862">Zinc</keyword>
<feature type="binding site" evidence="15">
    <location>
        <position position="384"/>
    </location>
    <ligand>
        <name>Mg(2+)</name>
        <dbReference type="ChEBI" id="CHEBI:18420"/>
        <note>catalytic</note>
    </ligand>
</feature>
<feature type="compositionally biased region" description="Basic and acidic residues" evidence="16">
    <location>
        <begin position="91"/>
        <end position="100"/>
    </location>
</feature>
<dbReference type="EC" id="3.1.26.12" evidence="15"/>
<feature type="binding site" evidence="15">
    <location>
        <position position="445"/>
    </location>
    <ligand>
        <name>Zn(2+)</name>
        <dbReference type="ChEBI" id="CHEBI:29105"/>
        <note>ligand shared between dimeric partners</note>
    </ligand>
</feature>
<evidence type="ECO:0000256" key="2">
    <source>
        <dbReference type="ARBA" id="ARBA00022475"/>
    </source>
</evidence>
<dbReference type="SUPFAM" id="SSF50249">
    <property type="entry name" value="Nucleic acid-binding proteins"/>
    <property type="match status" value="1"/>
</dbReference>
<evidence type="ECO:0000256" key="3">
    <source>
        <dbReference type="ARBA" id="ARBA00022490"/>
    </source>
</evidence>
<feature type="compositionally biased region" description="Basic and acidic residues" evidence="16">
    <location>
        <begin position="625"/>
        <end position="634"/>
    </location>
</feature>
<feature type="compositionally biased region" description="Low complexity" evidence="16">
    <location>
        <begin position="684"/>
        <end position="693"/>
    </location>
</feature>
<evidence type="ECO:0000313" key="19">
    <source>
        <dbReference type="Proteomes" id="UP001595379"/>
    </source>
</evidence>
<comment type="cofactor">
    <cofactor evidence="15">
        <name>Mg(2+)</name>
        <dbReference type="ChEBI" id="CHEBI:18420"/>
    </cofactor>
    <text evidence="15">Binds 1 Mg(2+) ion per subunit.</text>
</comment>
<evidence type="ECO:0000256" key="16">
    <source>
        <dbReference type="SAM" id="MobiDB-lite"/>
    </source>
</evidence>
<feature type="binding site" evidence="15">
    <location>
        <position position="442"/>
    </location>
    <ligand>
        <name>Zn(2+)</name>
        <dbReference type="ChEBI" id="CHEBI:29105"/>
        <note>ligand shared between dimeric partners</note>
    </ligand>
</feature>
<evidence type="ECO:0000256" key="13">
    <source>
        <dbReference type="ARBA" id="ARBA00022884"/>
    </source>
</evidence>
<dbReference type="InterPro" id="IPR003029">
    <property type="entry name" value="S1_domain"/>
</dbReference>
<feature type="compositionally biased region" description="Low complexity" evidence="16">
    <location>
        <begin position="779"/>
        <end position="797"/>
    </location>
</feature>
<feature type="compositionally biased region" description="Low complexity" evidence="16">
    <location>
        <begin position="811"/>
        <end position="831"/>
    </location>
</feature>
<feature type="compositionally biased region" description="Basic and acidic residues" evidence="16">
    <location>
        <begin position="527"/>
        <end position="538"/>
    </location>
</feature>
<evidence type="ECO:0000256" key="7">
    <source>
        <dbReference type="ARBA" id="ARBA00022722"/>
    </source>
</evidence>
<comment type="similarity">
    <text evidence="1">Belongs to the RNase E/G family. RNase G subfamily.</text>
</comment>
<keyword evidence="14 15" id="KW-0472">Membrane</keyword>
<keyword evidence="15" id="KW-0820">tRNA-binding</keyword>
<evidence type="ECO:0000256" key="8">
    <source>
        <dbReference type="ARBA" id="ARBA00022723"/>
    </source>
</evidence>
<evidence type="ECO:0000256" key="4">
    <source>
        <dbReference type="ARBA" id="ARBA00022519"/>
    </source>
</evidence>
<keyword evidence="7 15" id="KW-0540">Nuclease</keyword>
<dbReference type="EMBL" id="JBHRSV010000028">
    <property type="protein sequence ID" value="MFC2927380.1"/>
    <property type="molecule type" value="Genomic_DNA"/>
</dbReference>
<feature type="compositionally biased region" description="Acidic residues" evidence="16">
    <location>
        <begin position="546"/>
        <end position="566"/>
    </location>
</feature>
<sequence length="861" mass="94812">MPKKMLIDAGHREETRVVVIEGSKVEEFDFEAAARKPIRGNIYLAKVTRVEPSLQAAFVEYGGNRHGFLAFNEIHPDYYQIPHEDRVALQKEEEEAARADDSDDDDDSDDEDSGESRRRRNVMRRYKIQEVIKRRQILLVQVAKEERGNKGAALTTYLSLAGRYCVLMPNTPRGGGISRKIANAKDRKRLKDVVSGLDLSKGMGLIIRTAGAARTKAEIRRDYDYLRRLWDNIREKTLTSVAPALIYEEGDLVKRAIRDLYDKDIETVLVQGEEAYKDAKAFIRMLMPSHASKVQAYRGDIPLFQEHRAEGQLEAIYDSQVQLKSGGYLVIHQTEALVAIDVNSGRSTRERNIEATALKTNIEAADEAARQMRLRDLAGLIVIDFIDMEESKNVRVIEKRMKDALKRDRARLQMGKISQFGLMEISRQRRRTSLLEGSTKACPTCKGAGFVRSTESAALVALRALEEEGAKDRADRVRLTVPTEVALYLLNEKRDNVLAIEARSAMRIVIGADPDMTPPECKVEMLDAKGADSPRRPEPAVVTPDPEPEDVYEDIPDDDEDEDEAEANVRDDTPVRDDADGNGNRRRRRRRRGGRAANGDRDQAPRQDAEPASDAGSDESDDEADRAADASDRSEGDDDGQPKKRRRRGRRGGRGRRRRGQGGEPQDDAQQGDAAEGDGEPAVAASGSDGSDALNVVEPTAEDLPTSDAEPRKRTRPSRRKKAETAAEAPAEAVAEELPAGEAEPASEPPAEADAKPKRSRRKPAAKTPKPAAEPPVPEAASPTPEAEAVTEAAPAEEAAKPKRTRKKAVAKAPEAAPAAGDAPAEPDAPASDTNAPEALEEADNAPKKRGWWQRGGKLFS</sequence>
<dbReference type="RefSeq" id="WP_343163364.1">
    <property type="nucleotide sequence ID" value="NZ_JBHRSV010000028.1"/>
</dbReference>
<accession>A0ABV7A0S2</accession>
<evidence type="ECO:0000256" key="15">
    <source>
        <dbReference type="HAMAP-Rule" id="MF_00970"/>
    </source>
</evidence>
<comment type="subcellular location">
    <subcellularLocation>
        <location evidence="15">Cytoplasm</location>
    </subcellularLocation>
    <subcellularLocation>
        <location evidence="15">Cell inner membrane</location>
        <topology evidence="15">Peripheral membrane protein</topology>
        <orientation evidence="15">Cytoplasmic side</orientation>
    </subcellularLocation>
</comment>
<evidence type="ECO:0000256" key="6">
    <source>
        <dbReference type="ARBA" id="ARBA00022694"/>
    </source>
</evidence>
<feature type="compositionally biased region" description="Basic residues" evidence="16">
    <location>
        <begin position="713"/>
        <end position="722"/>
    </location>
</feature>
<dbReference type="Gene3D" id="3.40.1260.20">
    <property type="entry name" value="Ribonuclease E, catalytic domain"/>
    <property type="match status" value="1"/>
</dbReference>
<comment type="function">
    <text evidence="15">Endoribonuclease that plays a central role in RNA processing and decay. Required for the maturation of 5S and 16S rRNAs and the majority of tRNAs. Also involved in the degradation of most mRNAs.</text>
</comment>
<organism evidence="18 19">
    <name type="scientific">Hyphobacterium vulgare</name>
    <dbReference type="NCBI Taxonomy" id="1736751"/>
    <lineage>
        <taxon>Bacteria</taxon>
        <taxon>Pseudomonadati</taxon>
        <taxon>Pseudomonadota</taxon>
        <taxon>Alphaproteobacteria</taxon>
        <taxon>Maricaulales</taxon>
        <taxon>Maricaulaceae</taxon>
        <taxon>Hyphobacterium</taxon>
    </lineage>
</organism>
<dbReference type="PANTHER" id="PTHR30001:SF1">
    <property type="entry name" value="RIBONUCLEASE E_G-LIKE PROTEIN, CHLOROPLASTIC"/>
    <property type="match status" value="1"/>
</dbReference>
<keyword evidence="9 15" id="KW-0699">rRNA-binding</keyword>
<evidence type="ECO:0000256" key="14">
    <source>
        <dbReference type="ARBA" id="ARBA00023136"/>
    </source>
</evidence>
<dbReference type="CDD" id="cd04453">
    <property type="entry name" value="S1_RNase_E"/>
    <property type="match status" value="1"/>
</dbReference>
<keyword evidence="11 15" id="KW-0378">Hydrolase</keyword>
<protein>
    <recommendedName>
        <fullName evidence="15">Ribonuclease E</fullName>
        <shortName evidence="15">RNase E</shortName>
        <ecNumber evidence="15">3.1.26.12</ecNumber>
    </recommendedName>
</protein>
<keyword evidence="4 15" id="KW-0997">Cell inner membrane</keyword>
<evidence type="ECO:0000256" key="1">
    <source>
        <dbReference type="ARBA" id="ARBA00005663"/>
    </source>
</evidence>
<feature type="compositionally biased region" description="Basic and acidic residues" evidence="16">
    <location>
        <begin position="567"/>
        <end position="579"/>
    </location>
</feature>
<feature type="compositionally biased region" description="Basic and acidic residues" evidence="16">
    <location>
        <begin position="598"/>
        <end position="609"/>
    </location>
</feature>
<dbReference type="Proteomes" id="UP001595379">
    <property type="component" value="Unassembled WGS sequence"/>
</dbReference>
<evidence type="ECO:0000259" key="17">
    <source>
        <dbReference type="SMART" id="SM00316"/>
    </source>
</evidence>
<proteinExistence type="inferred from homology"/>
<evidence type="ECO:0000256" key="10">
    <source>
        <dbReference type="ARBA" id="ARBA00022759"/>
    </source>
</evidence>
<name>A0ABV7A0S2_9PROT</name>
<feature type="region of interest" description="Disordered" evidence="16">
    <location>
        <begin position="527"/>
        <end position="861"/>
    </location>
</feature>
<feature type="compositionally biased region" description="Basic residues" evidence="16">
    <location>
        <begin position="584"/>
        <end position="594"/>
    </location>
</feature>
<keyword evidence="8 15" id="KW-0479">Metal-binding</keyword>
<dbReference type="PANTHER" id="PTHR30001">
    <property type="entry name" value="RIBONUCLEASE"/>
    <property type="match status" value="1"/>
</dbReference>
<evidence type="ECO:0000313" key="18">
    <source>
        <dbReference type="EMBL" id="MFC2927380.1"/>
    </source>
</evidence>
<keyword evidence="19" id="KW-1185">Reference proteome</keyword>
<dbReference type="Gene3D" id="2.40.50.140">
    <property type="entry name" value="Nucleic acid-binding proteins"/>
    <property type="match status" value="1"/>
</dbReference>